<feature type="transmembrane region" description="Helical" evidence="1">
    <location>
        <begin position="6"/>
        <end position="25"/>
    </location>
</feature>
<name>Q3YJ52_9ROSA</name>
<feature type="transmembrane region" description="Helical" evidence="1">
    <location>
        <begin position="37"/>
        <end position="55"/>
    </location>
</feature>
<feature type="non-terminal residue" evidence="2">
    <location>
        <position position="1"/>
    </location>
</feature>
<proteinExistence type="predicted"/>
<keyword evidence="1" id="KW-0472">Membrane</keyword>
<organism evidence="2">
    <name type="scientific">Pyrus ussuriensis</name>
    <name type="common">Ussurian pear</name>
    <dbReference type="NCBI Taxonomy" id="309349"/>
    <lineage>
        <taxon>Eukaryota</taxon>
        <taxon>Viridiplantae</taxon>
        <taxon>Streptophyta</taxon>
        <taxon>Embryophyta</taxon>
        <taxon>Tracheophyta</taxon>
        <taxon>Spermatophyta</taxon>
        <taxon>Magnoliopsida</taxon>
        <taxon>eudicotyledons</taxon>
        <taxon>Gunneridae</taxon>
        <taxon>Pentapetalae</taxon>
        <taxon>rosids</taxon>
        <taxon>fabids</taxon>
        <taxon>Rosales</taxon>
        <taxon>Rosaceae</taxon>
        <taxon>Amygdaloideae</taxon>
        <taxon>Maleae</taxon>
        <taxon>Pyrus</taxon>
    </lineage>
</organism>
<keyword evidence="1" id="KW-1133">Transmembrane helix</keyword>
<feature type="non-terminal residue" evidence="2">
    <location>
        <position position="71"/>
    </location>
</feature>
<dbReference type="EMBL" id="DQ124367">
    <property type="protein sequence ID" value="AAZ85977.1"/>
    <property type="molecule type" value="Genomic_DNA"/>
</dbReference>
<keyword evidence="1" id="KW-0812">Transmembrane</keyword>
<accession>Q3YJ52</accession>
<evidence type="ECO:0000256" key="1">
    <source>
        <dbReference type="SAM" id="Phobius"/>
    </source>
</evidence>
<evidence type="ECO:0000313" key="2">
    <source>
        <dbReference type="EMBL" id="AAZ85977.1"/>
    </source>
</evidence>
<protein>
    <submittedName>
        <fullName evidence="2">S32-RNase</fullName>
    </submittedName>
</protein>
<reference evidence="2" key="1">
    <citation type="submission" date="2005-07" db="EMBL/GenBank/DDBJ databases">
        <title>Determination of S-genotypes and cloning of new S-RNase gene in China pear.</title>
        <authorList>
            <person name="Zhang Y.Y."/>
            <person name="Zhang S.L."/>
            <person name="Wu J."/>
        </authorList>
    </citation>
    <scope>NUCLEOTIDE SEQUENCE</scope>
</reference>
<dbReference type="AlphaFoldDB" id="Q3YJ52"/>
<sequence length="71" mass="8540">FTQHISWLPATLILFLVRILLTSCLRFTFHTRENITVNLNLIINVFYLYIFILYWQLGNLTTQLEIIWPNV</sequence>